<dbReference type="Pfam" id="PF13338">
    <property type="entry name" value="AbiEi_4"/>
    <property type="match status" value="1"/>
</dbReference>
<gene>
    <name evidence="2" type="ordered locus">FRAAL4952</name>
</gene>
<dbReference type="HOGENOM" id="CLU_052626_5_0_11"/>
<dbReference type="KEGG" id="fal:FRAAL4952"/>
<accession>Q0RFZ6</accession>
<organism evidence="2 3">
    <name type="scientific">Frankia alni (strain DSM 45986 / CECT 9034 / ACN14a)</name>
    <dbReference type="NCBI Taxonomy" id="326424"/>
    <lineage>
        <taxon>Bacteria</taxon>
        <taxon>Bacillati</taxon>
        <taxon>Actinomycetota</taxon>
        <taxon>Actinomycetes</taxon>
        <taxon>Frankiales</taxon>
        <taxon>Frankiaceae</taxon>
        <taxon>Frankia</taxon>
    </lineage>
</organism>
<proteinExistence type="predicted"/>
<evidence type="ECO:0000259" key="1">
    <source>
        <dbReference type="Pfam" id="PF13338"/>
    </source>
</evidence>
<name>Q0RFZ6_FRAAA</name>
<dbReference type="Proteomes" id="UP000000657">
    <property type="component" value="Chromosome"/>
</dbReference>
<sequence length="379" mass="40794">MTLAGGSILLDSRFMTFSHSASTPPTRPVVRRYAGLDPAVALARRQGGVITFRQAMSAGLTRGQLRQLVQSDQWSHPVRGAFVVPVAPLWEDVAGPGDERPCSGWVPQPVPGGAVPGVFAPPPFPLSARVRAALVGRPHAVVCNITAARLLGLSGAEPESPAEPVHLLLPPRLTRAQPRGIRLHFTELGAGEQIDVAGIPVTSPARTVADLVLAAPNREAAVTEMDAALRSGVVRNLRAAREAAAGRRGFRQTQGWWDLADGRAESALETRLRLLLADAGLAPPQLQWPVQDGGQSIAKLDLAWPEHRLDVEADTATAASSAEVFHLERLRGNLLAARRWAVLRFSELDVAWYPERIVAAVDRFLDSPAAWDLEQRRAS</sequence>
<dbReference type="AlphaFoldDB" id="Q0RFZ6"/>
<dbReference type="eggNOG" id="COG5340">
    <property type="taxonomic scope" value="Bacteria"/>
</dbReference>
<dbReference type="InterPro" id="IPR025159">
    <property type="entry name" value="AbiEi_N"/>
</dbReference>
<protein>
    <recommendedName>
        <fullName evidence="1">AbiEi antitoxin N-terminal domain-containing protein</fullName>
    </recommendedName>
</protein>
<evidence type="ECO:0000313" key="2">
    <source>
        <dbReference type="EMBL" id="CAJ63593.1"/>
    </source>
</evidence>
<dbReference type="EMBL" id="CT573213">
    <property type="protein sequence ID" value="CAJ63593.1"/>
    <property type="molecule type" value="Genomic_DNA"/>
</dbReference>
<dbReference type="STRING" id="326424.FRAAL4952"/>
<evidence type="ECO:0000313" key="3">
    <source>
        <dbReference type="Proteomes" id="UP000000657"/>
    </source>
</evidence>
<feature type="domain" description="AbiEi antitoxin N-terminal" evidence="1">
    <location>
        <begin position="40"/>
        <end position="83"/>
    </location>
</feature>
<reference evidence="2 3" key="1">
    <citation type="journal article" date="2007" name="Genome Res.">
        <title>Genome characteristics of facultatively symbiotic Frankia sp. strains reflect host range and host plant biogeography.</title>
        <authorList>
            <person name="Normand P."/>
            <person name="Lapierre P."/>
            <person name="Tisa L.S."/>
            <person name="Gogarten J.P."/>
            <person name="Alloisio N."/>
            <person name="Bagnarol E."/>
            <person name="Bassi C.A."/>
            <person name="Berry A.M."/>
            <person name="Bickhart D.M."/>
            <person name="Choisne N."/>
            <person name="Couloux A."/>
            <person name="Cournoyer B."/>
            <person name="Cruveiller S."/>
            <person name="Daubin V."/>
            <person name="Demange N."/>
            <person name="Francino M.P."/>
            <person name="Goltsman E."/>
            <person name="Huang Y."/>
            <person name="Kopp O.R."/>
            <person name="Labarre L."/>
            <person name="Lapidus A."/>
            <person name="Lavire C."/>
            <person name="Marechal J."/>
            <person name="Martinez M."/>
            <person name="Mastronunzio J.E."/>
            <person name="Mullin B.C."/>
            <person name="Niemann J."/>
            <person name="Pujic P."/>
            <person name="Rawnsley T."/>
            <person name="Rouy Z."/>
            <person name="Schenowitz C."/>
            <person name="Sellstedt A."/>
            <person name="Tavares F."/>
            <person name="Tomkins J.P."/>
            <person name="Vallenet D."/>
            <person name="Valverde C."/>
            <person name="Wall L.G."/>
            <person name="Wang Y."/>
            <person name="Medigue C."/>
            <person name="Benson D.R."/>
        </authorList>
    </citation>
    <scope>NUCLEOTIDE SEQUENCE [LARGE SCALE GENOMIC DNA]</scope>
    <source>
        <strain evidence="3">DSM 45986 / CECT 9034 / ACN14a</strain>
    </source>
</reference>
<keyword evidence="3" id="KW-1185">Reference proteome</keyword>